<feature type="transmembrane region" description="Helical" evidence="14">
    <location>
        <begin position="51"/>
        <end position="75"/>
    </location>
</feature>
<evidence type="ECO:0000256" key="12">
    <source>
        <dbReference type="ARBA" id="ARBA00023310"/>
    </source>
</evidence>
<evidence type="ECO:0000256" key="5">
    <source>
        <dbReference type="ARBA" id="ARBA00022547"/>
    </source>
</evidence>
<dbReference type="InterPro" id="IPR038662">
    <property type="entry name" value="ATP_synth_F0_csu_sf"/>
</dbReference>
<comment type="subcellular location">
    <subcellularLocation>
        <location evidence="1 14">Cell membrane</location>
        <topology evidence="1 14">Multi-pass membrane protein</topology>
    </subcellularLocation>
</comment>
<protein>
    <recommendedName>
        <fullName evidence="14">ATP synthase subunit c</fullName>
    </recommendedName>
    <alternativeName>
        <fullName evidence="14">ATP synthase F(0) sector subunit c</fullName>
    </alternativeName>
    <alternativeName>
        <fullName evidence="14">F-type ATPase subunit c</fullName>
        <shortName evidence="14">F-ATPase subunit c</shortName>
    </alternativeName>
    <alternativeName>
        <fullName evidence="14">Lipid-binding protein</fullName>
    </alternativeName>
</protein>
<dbReference type="SUPFAM" id="SSF81333">
    <property type="entry name" value="F1F0 ATP synthase subunit C"/>
    <property type="match status" value="1"/>
</dbReference>
<evidence type="ECO:0000256" key="2">
    <source>
        <dbReference type="ARBA" id="ARBA00006704"/>
    </source>
</evidence>
<dbReference type="InterPro" id="IPR020537">
    <property type="entry name" value="ATP_synth_F0_csu_DDCD_BS"/>
</dbReference>
<evidence type="ECO:0000256" key="6">
    <source>
        <dbReference type="ARBA" id="ARBA00022692"/>
    </source>
</evidence>
<dbReference type="InterPro" id="IPR005953">
    <property type="entry name" value="ATP_synth_csu_bac/chlpt"/>
</dbReference>
<dbReference type="Pfam" id="PF00137">
    <property type="entry name" value="ATP-synt_C"/>
    <property type="match status" value="1"/>
</dbReference>
<evidence type="ECO:0000256" key="4">
    <source>
        <dbReference type="ARBA" id="ARBA00022475"/>
    </source>
</evidence>
<dbReference type="GO" id="GO:0005886">
    <property type="term" value="C:plasma membrane"/>
    <property type="evidence" value="ECO:0007669"/>
    <property type="project" value="UniProtKB-SubCell"/>
</dbReference>
<evidence type="ECO:0000259" key="15">
    <source>
        <dbReference type="Pfam" id="PF00137"/>
    </source>
</evidence>
<dbReference type="FunFam" id="1.20.20.10:FF:000002">
    <property type="entry name" value="ATP synthase subunit c"/>
    <property type="match status" value="1"/>
</dbReference>
<evidence type="ECO:0000256" key="3">
    <source>
        <dbReference type="ARBA" id="ARBA00022448"/>
    </source>
</evidence>
<dbReference type="GO" id="GO:0008289">
    <property type="term" value="F:lipid binding"/>
    <property type="evidence" value="ECO:0007669"/>
    <property type="project" value="UniProtKB-KW"/>
</dbReference>
<keyword evidence="5 14" id="KW-0138">CF(0)</keyword>
<dbReference type="PRINTS" id="PR00124">
    <property type="entry name" value="ATPASEC"/>
</dbReference>
<comment type="similarity">
    <text evidence="2 14">Belongs to the ATPase C chain family.</text>
</comment>
<feature type="site" description="Reversibly protonated during proton transport" evidence="14">
    <location>
        <position position="59"/>
    </location>
</feature>
<keyword evidence="6 14" id="KW-0812">Transmembrane</keyword>
<comment type="function">
    <text evidence="14">Key component of the F(0) channel; it plays a direct role in translocation across the membrane. A homomeric c-ring of between 10-14 subunits forms the central stalk rotor element with the F(1) delta and epsilon subunits.</text>
</comment>
<keyword evidence="12 14" id="KW-0066">ATP synthesis</keyword>
<dbReference type="InterPro" id="IPR035921">
    <property type="entry name" value="F/V-ATP_Csub_sf"/>
</dbReference>
<comment type="caution">
    <text evidence="14">Lacks conserved residue(s) required for the propagation of feature annotation.</text>
</comment>
<keyword evidence="3 14" id="KW-0813">Transport</keyword>
<dbReference type="InterPro" id="IPR000454">
    <property type="entry name" value="ATP_synth_F0_csu"/>
</dbReference>
<dbReference type="AlphaFoldDB" id="A0A2H0BTF4"/>
<comment type="function">
    <text evidence="13 14">F(1)F(0) ATP synthase produces ATP from ADP in the presence of a proton or sodium gradient. F-type ATPases consist of two structural domains, F(1) containing the extramembraneous catalytic core and F(0) containing the membrane proton channel, linked together by a central stalk and a peripheral stalk. During catalysis, ATP synthesis in the catalytic domain of F(1) is coupled via a rotary mechanism of the central stalk subunits to proton translocation.</text>
</comment>
<accession>A0A2H0BTF4</accession>
<keyword evidence="4 14" id="KW-1003">Cell membrane</keyword>
<evidence type="ECO:0000256" key="11">
    <source>
        <dbReference type="ARBA" id="ARBA00023136"/>
    </source>
</evidence>
<dbReference type="NCBIfam" id="TIGR01260">
    <property type="entry name" value="ATP_synt_c"/>
    <property type="match status" value="1"/>
</dbReference>
<evidence type="ECO:0000256" key="7">
    <source>
        <dbReference type="ARBA" id="ARBA00022781"/>
    </source>
</evidence>
<evidence type="ECO:0000256" key="14">
    <source>
        <dbReference type="HAMAP-Rule" id="MF_01396"/>
    </source>
</evidence>
<sequence length="76" mass="7666">MELEAAKVLAAGVCMGLGAIGPGIGEGVAASKGLEAMGRNPAVANKIFTNMLVSMAICESTAIYSLVLALIILFVL</sequence>
<evidence type="ECO:0000256" key="10">
    <source>
        <dbReference type="ARBA" id="ARBA00023121"/>
    </source>
</evidence>
<organism evidence="16 17">
    <name type="scientific">Candidatus Uhrbacteria bacterium CG22_combo_CG10-13_8_21_14_all_47_17</name>
    <dbReference type="NCBI Taxonomy" id="1975041"/>
    <lineage>
        <taxon>Bacteria</taxon>
        <taxon>Candidatus Uhriibacteriota</taxon>
    </lineage>
</organism>
<evidence type="ECO:0000256" key="1">
    <source>
        <dbReference type="ARBA" id="ARBA00004651"/>
    </source>
</evidence>
<dbReference type="HAMAP" id="MF_01396">
    <property type="entry name" value="ATP_synth_c_bact"/>
    <property type="match status" value="1"/>
</dbReference>
<keyword evidence="9 14" id="KW-0406">Ion transport</keyword>
<evidence type="ECO:0000313" key="17">
    <source>
        <dbReference type="Proteomes" id="UP000231581"/>
    </source>
</evidence>
<keyword evidence="8 14" id="KW-1133">Transmembrane helix</keyword>
<evidence type="ECO:0000256" key="8">
    <source>
        <dbReference type="ARBA" id="ARBA00022989"/>
    </source>
</evidence>
<dbReference type="Gene3D" id="1.20.20.10">
    <property type="entry name" value="F1F0 ATP synthase subunit C"/>
    <property type="match status" value="1"/>
</dbReference>
<comment type="caution">
    <text evidence="16">The sequence shown here is derived from an EMBL/GenBank/DDBJ whole genome shotgun (WGS) entry which is preliminary data.</text>
</comment>
<evidence type="ECO:0000313" key="16">
    <source>
        <dbReference type="EMBL" id="PIP60957.1"/>
    </source>
</evidence>
<feature type="domain" description="V-ATPase proteolipid subunit C-like" evidence="15">
    <location>
        <begin position="9"/>
        <end position="72"/>
    </location>
</feature>
<dbReference type="GO" id="GO:0046933">
    <property type="term" value="F:proton-transporting ATP synthase activity, rotational mechanism"/>
    <property type="evidence" value="ECO:0007669"/>
    <property type="project" value="UniProtKB-UniRule"/>
</dbReference>
<keyword evidence="11 14" id="KW-0472">Membrane</keyword>
<dbReference type="PROSITE" id="PS00605">
    <property type="entry name" value="ATPASE_C"/>
    <property type="match status" value="1"/>
</dbReference>
<dbReference type="InterPro" id="IPR002379">
    <property type="entry name" value="ATPase_proteolipid_c-like_dom"/>
</dbReference>
<gene>
    <name evidence="14 16" type="primary">atpE</name>
    <name evidence="16" type="ORF">COX00_00465</name>
</gene>
<proteinExistence type="inferred from homology"/>
<keyword evidence="10 14" id="KW-0446">Lipid-binding</keyword>
<reference evidence="16 17" key="1">
    <citation type="submission" date="2017-09" db="EMBL/GenBank/DDBJ databases">
        <title>Depth-based differentiation of microbial function through sediment-hosted aquifers and enrichment of novel symbionts in the deep terrestrial subsurface.</title>
        <authorList>
            <person name="Probst A.J."/>
            <person name="Ladd B."/>
            <person name="Jarett J.K."/>
            <person name="Geller-Mcgrath D.E."/>
            <person name="Sieber C.M."/>
            <person name="Emerson J.B."/>
            <person name="Anantharaman K."/>
            <person name="Thomas B.C."/>
            <person name="Malmstrom R."/>
            <person name="Stieglmeier M."/>
            <person name="Klingl A."/>
            <person name="Woyke T."/>
            <person name="Ryan C.M."/>
            <person name="Banfield J.F."/>
        </authorList>
    </citation>
    <scope>NUCLEOTIDE SEQUENCE [LARGE SCALE GENOMIC DNA]</scope>
    <source>
        <strain evidence="16">CG22_combo_CG10-13_8_21_14_all_47_17</strain>
    </source>
</reference>
<dbReference type="Proteomes" id="UP000231581">
    <property type="component" value="Unassembled WGS sequence"/>
</dbReference>
<evidence type="ECO:0000256" key="9">
    <source>
        <dbReference type="ARBA" id="ARBA00023065"/>
    </source>
</evidence>
<dbReference type="GO" id="GO:0033177">
    <property type="term" value="C:proton-transporting two-sector ATPase complex, proton-transporting domain"/>
    <property type="evidence" value="ECO:0007669"/>
    <property type="project" value="InterPro"/>
</dbReference>
<keyword evidence="7 14" id="KW-0375">Hydrogen ion transport</keyword>
<dbReference type="GO" id="GO:0045259">
    <property type="term" value="C:proton-transporting ATP synthase complex"/>
    <property type="evidence" value="ECO:0007669"/>
    <property type="project" value="UniProtKB-KW"/>
</dbReference>
<dbReference type="CDD" id="cd18121">
    <property type="entry name" value="ATP-synt_Fo_c"/>
    <property type="match status" value="1"/>
</dbReference>
<evidence type="ECO:0000256" key="13">
    <source>
        <dbReference type="ARBA" id="ARBA00025198"/>
    </source>
</evidence>
<dbReference type="EMBL" id="PCSZ01000011">
    <property type="protein sequence ID" value="PIP60957.1"/>
    <property type="molecule type" value="Genomic_DNA"/>
</dbReference>
<name>A0A2H0BTF4_9BACT</name>